<feature type="region of interest" description="Disordered" evidence="1">
    <location>
        <begin position="131"/>
        <end position="212"/>
    </location>
</feature>
<evidence type="ECO:0000313" key="2">
    <source>
        <dbReference type="EMBL" id="MDX4957782.1"/>
    </source>
</evidence>
<name>A0AAJ2VDP0_DELAC</name>
<accession>A0AAJ2VDP0</accession>
<dbReference type="EMBL" id="JAWWMZ010000021">
    <property type="protein sequence ID" value="MDX4957782.1"/>
    <property type="molecule type" value="Genomic_DNA"/>
</dbReference>
<organism evidence="2 3">
    <name type="scientific">Delftia acidovorans</name>
    <name type="common">Pseudomonas acidovorans</name>
    <name type="synonym">Comamonas acidovorans</name>
    <dbReference type="NCBI Taxonomy" id="80866"/>
    <lineage>
        <taxon>Bacteria</taxon>
        <taxon>Pseudomonadati</taxon>
        <taxon>Pseudomonadota</taxon>
        <taxon>Betaproteobacteria</taxon>
        <taxon>Burkholderiales</taxon>
        <taxon>Comamonadaceae</taxon>
        <taxon>Delftia</taxon>
    </lineage>
</organism>
<protein>
    <submittedName>
        <fullName evidence="2">Uncharacterized protein</fullName>
    </submittedName>
</protein>
<dbReference type="RefSeq" id="WP_319076865.1">
    <property type="nucleotide sequence ID" value="NZ_JAWWMZ010000021.1"/>
</dbReference>
<reference evidence="2" key="1">
    <citation type="submission" date="2023-11" db="EMBL/GenBank/DDBJ databases">
        <title>Identification and selenium tolerance of Delftia acidovorans R3-25.</title>
        <authorList>
            <person name="Zhang S."/>
            <person name="Liu Y."/>
            <person name="Guo Y."/>
        </authorList>
    </citation>
    <scope>NUCLEOTIDE SEQUENCE</scope>
    <source>
        <strain evidence="2">R3-25</strain>
    </source>
</reference>
<proteinExistence type="predicted"/>
<evidence type="ECO:0000256" key="1">
    <source>
        <dbReference type="SAM" id="MobiDB-lite"/>
    </source>
</evidence>
<gene>
    <name evidence="2" type="ORF">SGN30_30560</name>
</gene>
<comment type="caution">
    <text evidence="2">The sequence shown here is derived from an EMBL/GenBank/DDBJ whole genome shotgun (WGS) entry which is preliminary data.</text>
</comment>
<evidence type="ECO:0000313" key="3">
    <source>
        <dbReference type="Proteomes" id="UP001287445"/>
    </source>
</evidence>
<sequence length="382" mass="38644">MADAVFVTPGSLSGYTYYPPVKAGGGSGSGNASGRVETLQKCYVAIKSPDVSFTLQAPEFYGLEHIRLYYKAAGGNGGTGTNGGGGGSTAIILNGSTAVVAPGGNGGQEAPVTKGDFQVAPGDSVRIITGGGGGSGWPGVSGGGGGAGWRGGGAGSSYAPGQGGSAMPGAGGGGGGGGGGANPGTSGSGHNGGVSTYPDGNSAPIGDTTRSPAFWQRPIHQWAESTPESMRPAKWWMYLDARIPATPTRSGSNGLSFPLDMNAEANDSMVPGFGGAWGRAGSPAPRTTWGGSWGYEERLNGTPVQASNDQLTVPKCGGYNCSFTTNYYQLSHVGIYADPTEFQLTRKPTLRSNEYGSDYEEKSNLPGQVVFMYSAVECSLLK</sequence>
<dbReference type="Proteomes" id="UP001287445">
    <property type="component" value="Unassembled WGS sequence"/>
</dbReference>
<feature type="compositionally biased region" description="Gly residues" evidence="1">
    <location>
        <begin position="131"/>
        <end position="192"/>
    </location>
</feature>
<dbReference type="AlphaFoldDB" id="A0AAJ2VDP0"/>